<keyword evidence="2" id="KW-1185">Reference proteome</keyword>
<protein>
    <submittedName>
        <fullName evidence="1">Uncharacterized protein</fullName>
    </submittedName>
</protein>
<dbReference type="KEGG" id="ttf:THTE_0919"/>
<organism evidence="1 2">
    <name type="scientific">Thermogutta terrifontis</name>
    <dbReference type="NCBI Taxonomy" id="1331910"/>
    <lineage>
        <taxon>Bacteria</taxon>
        <taxon>Pseudomonadati</taxon>
        <taxon>Planctomycetota</taxon>
        <taxon>Planctomycetia</taxon>
        <taxon>Pirellulales</taxon>
        <taxon>Thermoguttaceae</taxon>
        <taxon>Thermogutta</taxon>
    </lineage>
</organism>
<proteinExistence type="predicted"/>
<sequence length="38" mass="4247">MISQACPEFSVTSGMRFYWDLNLSGGYYTGPAMKAPLR</sequence>
<evidence type="ECO:0000313" key="1">
    <source>
        <dbReference type="EMBL" id="ASV73521.1"/>
    </source>
</evidence>
<evidence type="ECO:0000313" key="2">
    <source>
        <dbReference type="Proteomes" id="UP000215086"/>
    </source>
</evidence>
<dbReference type="Proteomes" id="UP000215086">
    <property type="component" value="Chromosome"/>
</dbReference>
<dbReference type="EMBL" id="CP018477">
    <property type="protein sequence ID" value="ASV73521.1"/>
    <property type="molecule type" value="Genomic_DNA"/>
</dbReference>
<reference evidence="1 2" key="1">
    <citation type="journal article" name="Front. Microbiol.">
        <title>Sugar Metabolism of the First Thermophilic Planctomycete Thermogutta terrifontis: Comparative Genomic and Transcriptomic Approaches.</title>
        <authorList>
            <person name="Elcheninov A.G."/>
            <person name="Menzel P."/>
            <person name="Gudbergsdottir S.R."/>
            <person name="Slesarev A.I."/>
            <person name="Kadnikov V.V."/>
            <person name="Krogh A."/>
            <person name="Bonch-Osmolovskaya E.A."/>
            <person name="Peng X."/>
            <person name="Kublanov I.V."/>
        </authorList>
    </citation>
    <scope>NUCLEOTIDE SEQUENCE [LARGE SCALE GENOMIC DNA]</scope>
    <source>
        <strain evidence="1 2">R1</strain>
    </source>
</reference>
<dbReference type="AlphaFoldDB" id="A0A286RC38"/>
<gene>
    <name evidence="1" type="ORF">THTE_0919</name>
</gene>
<name>A0A286RC38_9BACT</name>
<accession>A0A286RC38</accession>